<dbReference type="SUPFAM" id="SSF53649">
    <property type="entry name" value="Alkaline phosphatase-like"/>
    <property type="match status" value="1"/>
</dbReference>
<dbReference type="GO" id="GO:0004065">
    <property type="term" value="F:arylsulfatase activity"/>
    <property type="evidence" value="ECO:0007669"/>
    <property type="project" value="TreeGrafter"/>
</dbReference>
<dbReference type="InterPro" id="IPR000917">
    <property type="entry name" value="Sulfatase_N"/>
</dbReference>
<dbReference type="AlphaFoldDB" id="A0AAT9FSM1"/>
<dbReference type="Gene3D" id="3.40.720.10">
    <property type="entry name" value="Alkaline Phosphatase, subunit A"/>
    <property type="match status" value="1"/>
</dbReference>
<gene>
    <name evidence="7" type="primary">arsA_7</name>
    <name evidence="7" type="ORF">NT6N_39370</name>
</gene>
<comment type="similarity">
    <text evidence="1">Belongs to the sulfatase family.</text>
</comment>
<dbReference type="CDD" id="cd16026">
    <property type="entry name" value="GALNS_like"/>
    <property type="match status" value="1"/>
</dbReference>
<dbReference type="EMBL" id="AP026866">
    <property type="protein sequence ID" value="BDS08897.1"/>
    <property type="molecule type" value="Genomic_DNA"/>
</dbReference>
<keyword evidence="3" id="KW-0378">Hydrolase</keyword>
<feature type="signal peptide" evidence="5">
    <location>
        <begin position="1"/>
        <end position="19"/>
    </location>
</feature>
<evidence type="ECO:0000256" key="3">
    <source>
        <dbReference type="ARBA" id="ARBA00022801"/>
    </source>
</evidence>
<reference evidence="7" key="1">
    <citation type="submission" date="2024-07" db="EMBL/GenBank/DDBJ databases">
        <title>Complete genome sequence of Verrucomicrobiaceae bacterium NT6N.</title>
        <authorList>
            <person name="Huang C."/>
            <person name="Takami H."/>
            <person name="Hamasaki K."/>
        </authorList>
    </citation>
    <scope>NUCLEOTIDE SEQUENCE</scope>
    <source>
        <strain evidence="7">NT6N</strain>
    </source>
</reference>
<sequence length="468" mass="52226">MHFYSVSLIAALLISCLQAAEKPNIVIIYTDDQGYGDVGCYGAKGWKTPNIDQLAAEGVKFTDFYVSQPVCSASRASLLTGCYSNRLGIHGALFPAGNKGLDAKETTIAEVCKKAGYATSMVGKWHLGHQKEFLPIHHGFDEYLGLPYSNDMWAKGPVLTKPDYIPYPLPLVDGDKNIIYLQDQTYLTTWYTERAVDFIRRSKDKPFFLYLAHSMPHVPLYVSPKYKGSSEQGLYGDVMQEIDWSVGQVMDALKKNGIEKNTWVIFASDNGPWMIYGNYGGGTGPLRGSKGTTMEGGVRVPCIMRWPEKLSAGVTNNHMMMTIDILPTICKLLDQPLPELKIDGKNVWPLITNEEGAKNPHDAYFFYYGTNELEAMRMGDWKLLFPHKWRDARVHPGKDGRPGKYVWLKTGLELYNLRKDIGEKNNVIADHPDVVKKMQALAAAMREELGDNLTGAKGKGNRAPGIAR</sequence>
<evidence type="ECO:0000259" key="6">
    <source>
        <dbReference type="Pfam" id="PF00884"/>
    </source>
</evidence>
<dbReference type="PROSITE" id="PS00149">
    <property type="entry name" value="SULFATASE_2"/>
    <property type="match status" value="1"/>
</dbReference>
<dbReference type="KEGG" id="osu:NT6N_39370"/>
<dbReference type="InterPro" id="IPR024607">
    <property type="entry name" value="Sulfatase_CS"/>
</dbReference>
<name>A0AAT9FSM1_9BACT</name>
<dbReference type="Gene3D" id="3.30.1120.10">
    <property type="match status" value="1"/>
</dbReference>
<evidence type="ECO:0000256" key="1">
    <source>
        <dbReference type="ARBA" id="ARBA00008779"/>
    </source>
</evidence>
<organism evidence="7">
    <name type="scientific">Oceaniferula spumae</name>
    <dbReference type="NCBI Taxonomy" id="2979115"/>
    <lineage>
        <taxon>Bacteria</taxon>
        <taxon>Pseudomonadati</taxon>
        <taxon>Verrucomicrobiota</taxon>
        <taxon>Verrucomicrobiia</taxon>
        <taxon>Verrucomicrobiales</taxon>
        <taxon>Verrucomicrobiaceae</taxon>
        <taxon>Oceaniferula</taxon>
    </lineage>
</organism>
<dbReference type="GO" id="GO:0046872">
    <property type="term" value="F:metal ion binding"/>
    <property type="evidence" value="ECO:0007669"/>
    <property type="project" value="UniProtKB-KW"/>
</dbReference>
<proteinExistence type="inferred from homology"/>
<evidence type="ECO:0000256" key="5">
    <source>
        <dbReference type="SAM" id="SignalP"/>
    </source>
</evidence>
<dbReference type="PANTHER" id="PTHR42693:SF53">
    <property type="entry name" value="ENDO-4-O-SULFATASE"/>
    <property type="match status" value="1"/>
</dbReference>
<accession>A0AAT9FSM1</accession>
<feature type="domain" description="Sulfatase N-terminal" evidence="6">
    <location>
        <begin position="23"/>
        <end position="334"/>
    </location>
</feature>
<evidence type="ECO:0000313" key="7">
    <source>
        <dbReference type="EMBL" id="BDS08897.1"/>
    </source>
</evidence>
<evidence type="ECO:0000256" key="2">
    <source>
        <dbReference type="ARBA" id="ARBA00022723"/>
    </source>
</evidence>
<keyword evidence="2" id="KW-0479">Metal-binding</keyword>
<evidence type="ECO:0000256" key="4">
    <source>
        <dbReference type="ARBA" id="ARBA00022837"/>
    </source>
</evidence>
<protein>
    <submittedName>
        <fullName evidence="7">Arylsulfatase</fullName>
    </submittedName>
</protein>
<dbReference type="Pfam" id="PF00884">
    <property type="entry name" value="Sulfatase"/>
    <property type="match status" value="1"/>
</dbReference>
<dbReference type="InterPro" id="IPR050738">
    <property type="entry name" value="Sulfatase"/>
</dbReference>
<keyword evidence="5" id="KW-0732">Signal</keyword>
<feature type="chain" id="PRO_5043647397" evidence="5">
    <location>
        <begin position="20"/>
        <end position="468"/>
    </location>
</feature>
<keyword evidence="4" id="KW-0106">Calcium</keyword>
<dbReference type="Pfam" id="PF14707">
    <property type="entry name" value="Sulfatase_C"/>
    <property type="match status" value="1"/>
</dbReference>
<dbReference type="InterPro" id="IPR017850">
    <property type="entry name" value="Alkaline_phosphatase_core_sf"/>
</dbReference>
<dbReference type="PANTHER" id="PTHR42693">
    <property type="entry name" value="ARYLSULFATASE FAMILY MEMBER"/>
    <property type="match status" value="1"/>
</dbReference>